<organism evidence="3 4">
    <name type="scientific">Chitinophaga jiangningensis</name>
    <dbReference type="NCBI Taxonomy" id="1419482"/>
    <lineage>
        <taxon>Bacteria</taxon>
        <taxon>Pseudomonadati</taxon>
        <taxon>Bacteroidota</taxon>
        <taxon>Chitinophagia</taxon>
        <taxon>Chitinophagales</taxon>
        <taxon>Chitinophagaceae</taxon>
        <taxon>Chitinophaga</taxon>
    </lineage>
</organism>
<keyword evidence="1" id="KW-0732">Signal</keyword>
<dbReference type="InterPro" id="IPR046235">
    <property type="entry name" value="DUF6268"/>
</dbReference>
<sequence>MLKKLPILLLLGAASQAQAQLGATSLKGPGIGISTDFLPASHYIRPEDSVKTQSTTSQLRYNFGASFVLSSKTDTATRKMRMWTADFSGTYTKLDNKDYTKTIFPGELLQASAGLKYIHSLNNNWTLLAMVDGTIGTDMEEITFDDLFLQGGVLFLKQHNKRFAYGVGVVLTNAFGTPMVLPAFGIQYKTDSRFKIDINFPEKISIGTQLNSFTELALAVRVRGGAYDATNGVDGKKLMSYSEFSAGLESTWHLGHQFDFVVSCGSILASQVSYSDKKLSEMFKEKPSHRLATNVFMSAGLRWNIPHK</sequence>
<evidence type="ECO:0000313" key="4">
    <source>
        <dbReference type="Proteomes" id="UP000184420"/>
    </source>
</evidence>
<dbReference type="OrthoDB" id="665720at2"/>
<proteinExistence type="predicted"/>
<dbReference type="AlphaFoldDB" id="A0A1M7LKX4"/>
<feature type="signal peptide" evidence="1">
    <location>
        <begin position="1"/>
        <end position="19"/>
    </location>
</feature>
<gene>
    <name evidence="3" type="ORF">SAMN05444266_11123</name>
</gene>
<feature type="domain" description="DUF6268" evidence="2">
    <location>
        <begin position="16"/>
        <end position="304"/>
    </location>
</feature>
<protein>
    <recommendedName>
        <fullName evidence="2">DUF6268 domain-containing protein</fullName>
    </recommendedName>
</protein>
<name>A0A1M7LKX4_9BACT</name>
<accession>A0A1M7LKX4</accession>
<dbReference type="Pfam" id="PF19783">
    <property type="entry name" value="DUF6268"/>
    <property type="match status" value="1"/>
</dbReference>
<dbReference type="RefSeq" id="WP_073086570.1">
    <property type="nucleotide sequence ID" value="NZ_FRBL01000011.1"/>
</dbReference>
<evidence type="ECO:0000313" key="3">
    <source>
        <dbReference type="EMBL" id="SHM78737.1"/>
    </source>
</evidence>
<keyword evidence="4" id="KW-1185">Reference proteome</keyword>
<feature type="chain" id="PRO_5012590742" description="DUF6268 domain-containing protein" evidence="1">
    <location>
        <begin position="20"/>
        <end position="308"/>
    </location>
</feature>
<evidence type="ECO:0000259" key="2">
    <source>
        <dbReference type="Pfam" id="PF19783"/>
    </source>
</evidence>
<dbReference type="EMBL" id="FRBL01000011">
    <property type="protein sequence ID" value="SHM78737.1"/>
    <property type="molecule type" value="Genomic_DNA"/>
</dbReference>
<dbReference type="STRING" id="1419482.SAMN05444266_11123"/>
<reference evidence="3 4" key="1">
    <citation type="submission" date="2016-11" db="EMBL/GenBank/DDBJ databases">
        <authorList>
            <person name="Jaros S."/>
            <person name="Januszkiewicz K."/>
            <person name="Wedrychowicz H."/>
        </authorList>
    </citation>
    <scope>NUCLEOTIDE SEQUENCE [LARGE SCALE GENOMIC DNA]</scope>
    <source>
        <strain evidence="3 4">DSM 27406</strain>
    </source>
</reference>
<dbReference type="Proteomes" id="UP000184420">
    <property type="component" value="Unassembled WGS sequence"/>
</dbReference>
<evidence type="ECO:0000256" key="1">
    <source>
        <dbReference type="SAM" id="SignalP"/>
    </source>
</evidence>